<evidence type="ECO:0000259" key="4">
    <source>
        <dbReference type="SMART" id="SM00892"/>
    </source>
</evidence>
<organism evidence="6 7">
    <name type="scientific">Astyanax mexicanus</name>
    <name type="common">Blind cave fish</name>
    <name type="synonym">Astyanax fasciatus mexicanus</name>
    <dbReference type="NCBI Taxonomy" id="7994"/>
    <lineage>
        <taxon>Eukaryota</taxon>
        <taxon>Metazoa</taxon>
        <taxon>Chordata</taxon>
        <taxon>Craniata</taxon>
        <taxon>Vertebrata</taxon>
        <taxon>Euteleostomi</taxon>
        <taxon>Actinopterygii</taxon>
        <taxon>Neopterygii</taxon>
        <taxon>Teleostei</taxon>
        <taxon>Ostariophysi</taxon>
        <taxon>Characiformes</taxon>
        <taxon>Characoidei</taxon>
        <taxon>Acestrorhamphidae</taxon>
        <taxon>Acestrorhamphinae</taxon>
        <taxon>Astyanax</taxon>
    </lineage>
</organism>
<sequence length="324" mass="37332">MTLLTPVLLLLALSGCFSEVVKDFTQSCPQFFADPEEVRSPPTIFKDPQYKHICQIRENKYEYATLYDTANRIPVYSAYKFQGLIDCTQRNKRWFIEPQLDDPNSNKKKMESDGNKDQLPKQAVNKDYEGTRDHHYDKGHLAPVRHASSTVCLDATFTLTNAAPQNSNFNRGKWSNTERNVANILTQECKNNDRYIVTGVVPGTDKMKERVSIPSHFWTAYCCLDNNRKVIASGAFIGRNEHSSTVEEMSVTELDRKLTVEYSKGEFTVFGGMCNKPDSNRFKVVHSNKRLQNIYERYRKEIQRMRLVGKANAPKIYFCGRKHE</sequence>
<keyword evidence="5" id="KW-0540">Nuclease</keyword>
<evidence type="ECO:0000256" key="2">
    <source>
        <dbReference type="SAM" id="SignalP"/>
    </source>
</evidence>
<dbReference type="SMART" id="SM00892">
    <property type="entry name" value="Endonuclease_NS"/>
    <property type="match status" value="1"/>
</dbReference>
<keyword evidence="5" id="KW-0255">Endonuclease</keyword>
<evidence type="ECO:0000256" key="1">
    <source>
        <dbReference type="SAM" id="MobiDB-lite"/>
    </source>
</evidence>
<accession>A0A8B9JMA3</accession>
<keyword evidence="2" id="KW-0732">Signal</keyword>
<dbReference type="Proteomes" id="UP000752171">
    <property type="component" value="Unassembled WGS sequence"/>
</dbReference>
<feature type="signal peptide" evidence="2">
    <location>
        <begin position="1"/>
        <end position="18"/>
    </location>
</feature>
<dbReference type="EMBL" id="JAICCE010000021">
    <property type="protein sequence ID" value="KAG9262284.1"/>
    <property type="molecule type" value="Genomic_DNA"/>
</dbReference>
<feature type="compositionally biased region" description="Basic and acidic residues" evidence="1">
    <location>
        <begin position="104"/>
        <end position="122"/>
    </location>
</feature>
<reference evidence="6" key="2">
    <citation type="submission" date="2025-05" db="UniProtKB">
        <authorList>
            <consortium name="Ensembl"/>
        </authorList>
    </citation>
    <scope>IDENTIFICATION</scope>
</reference>
<dbReference type="AlphaFoldDB" id="A0A8B9JMA3"/>
<evidence type="ECO:0000313" key="8">
    <source>
        <dbReference type="Proteomes" id="UP000752171"/>
    </source>
</evidence>
<dbReference type="OMA" id="FREKCAD"/>
<dbReference type="SUPFAM" id="SSF54060">
    <property type="entry name" value="His-Me finger endonucleases"/>
    <property type="match status" value="1"/>
</dbReference>
<dbReference type="PANTHER" id="PTHR21472">
    <property type="entry name" value="ENDONUCLEASE DOMAIN-CONTAINING 1 PROTEIN ENDOD1"/>
    <property type="match status" value="1"/>
</dbReference>
<proteinExistence type="predicted"/>
<dbReference type="Proteomes" id="UP000694621">
    <property type="component" value="Unplaced"/>
</dbReference>
<dbReference type="SMART" id="SM00477">
    <property type="entry name" value="NUC"/>
    <property type="match status" value="1"/>
</dbReference>
<evidence type="ECO:0000259" key="3">
    <source>
        <dbReference type="SMART" id="SM00477"/>
    </source>
</evidence>
<dbReference type="InterPro" id="IPR044925">
    <property type="entry name" value="His-Me_finger_sf"/>
</dbReference>
<gene>
    <name evidence="5" type="primary">ENDOD1</name>
    <name evidence="5" type="ORF">AMEX_G24043</name>
</gene>
<dbReference type="Ensembl" id="ENSAMXT00005026340.1">
    <property type="protein sequence ID" value="ENSAMXP00005023851.1"/>
    <property type="gene ID" value="ENSAMXG00005012219.1"/>
</dbReference>
<dbReference type="Pfam" id="PF01223">
    <property type="entry name" value="Endonuclease_NS"/>
    <property type="match status" value="1"/>
</dbReference>
<feature type="domain" description="DNA/RNA non-specific endonuclease/pyrophosphatase/phosphodiesterase" evidence="4">
    <location>
        <begin position="59"/>
        <end position="269"/>
    </location>
</feature>
<name>A0A8B9JMA3_ASTMX</name>
<feature type="domain" description="ENPP1-3/EXOG-like endonuclease/phosphodiesterase" evidence="3">
    <location>
        <begin position="60"/>
        <end position="269"/>
    </location>
</feature>
<dbReference type="InterPro" id="IPR044929">
    <property type="entry name" value="DNA/RNA_non-sp_Endonuclease_sf"/>
</dbReference>
<dbReference type="GO" id="GO:0016787">
    <property type="term" value="F:hydrolase activity"/>
    <property type="evidence" value="ECO:0007669"/>
    <property type="project" value="InterPro"/>
</dbReference>
<evidence type="ECO:0000313" key="6">
    <source>
        <dbReference type="Ensembl" id="ENSAMXP00005023851.1"/>
    </source>
</evidence>
<dbReference type="InterPro" id="IPR039015">
    <property type="entry name" value="ENDOD1"/>
</dbReference>
<dbReference type="Gene3D" id="3.40.570.10">
    <property type="entry name" value="Extracellular Endonuclease, subunit A"/>
    <property type="match status" value="1"/>
</dbReference>
<evidence type="ECO:0000313" key="7">
    <source>
        <dbReference type="Proteomes" id="UP000694621"/>
    </source>
</evidence>
<dbReference type="OrthoDB" id="69221at2759"/>
<dbReference type="InterPro" id="IPR001604">
    <property type="entry name" value="Endo_G_ENPP1-like_dom"/>
</dbReference>
<evidence type="ECO:0000313" key="5">
    <source>
        <dbReference type="EMBL" id="KAG9262284.1"/>
    </source>
</evidence>
<keyword evidence="5" id="KW-0378">Hydrolase</keyword>
<dbReference type="GO" id="GO:0046872">
    <property type="term" value="F:metal ion binding"/>
    <property type="evidence" value="ECO:0007669"/>
    <property type="project" value="InterPro"/>
</dbReference>
<dbReference type="InterPro" id="IPR020821">
    <property type="entry name" value="ENPP1-3/EXOG-like_nuc-like"/>
</dbReference>
<protein>
    <submittedName>
        <fullName evidence="6">Endonuclease domain containing 1</fullName>
    </submittedName>
    <submittedName>
        <fullName evidence="5">Endonuclease domain-containing 1 protein-like</fullName>
    </submittedName>
</protein>
<dbReference type="GO" id="GO:0003676">
    <property type="term" value="F:nucleic acid binding"/>
    <property type="evidence" value="ECO:0007669"/>
    <property type="project" value="InterPro"/>
</dbReference>
<feature type="chain" id="PRO_5044669225" evidence="2">
    <location>
        <begin position="19"/>
        <end position="324"/>
    </location>
</feature>
<dbReference type="PANTHER" id="PTHR21472:SF30">
    <property type="entry name" value="ENDONUCLEASE DOMAIN-CONTAINING 1 PROTEIN-RELATED"/>
    <property type="match status" value="1"/>
</dbReference>
<dbReference type="GO" id="GO:0004519">
    <property type="term" value="F:endonuclease activity"/>
    <property type="evidence" value="ECO:0007669"/>
    <property type="project" value="UniProtKB-KW"/>
</dbReference>
<feature type="region of interest" description="Disordered" evidence="1">
    <location>
        <begin position="98"/>
        <end position="122"/>
    </location>
</feature>
<reference evidence="5 8" key="1">
    <citation type="submission" date="2021-07" db="EMBL/GenBank/DDBJ databases">
        <authorList>
            <person name="Imarazene B."/>
            <person name="Zahm M."/>
            <person name="Klopp C."/>
            <person name="Cabau C."/>
            <person name="Beille S."/>
            <person name="Jouanno E."/>
            <person name="Castinel A."/>
            <person name="Lluch J."/>
            <person name="Gil L."/>
            <person name="Kuchtly C."/>
            <person name="Lopez Roques C."/>
            <person name="Donnadieu C."/>
            <person name="Parrinello H."/>
            <person name="Journot L."/>
            <person name="Du K."/>
            <person name="Schartl M."/>
            <person name="Retaux S."/>
            <person name="Guiguen Y."/>
        </authorList>
    </citation>
    <scope>NUCLEOTIDE SEQUENCE [LARGE SCALE GENOMIC DNA]</scope>
    <source>
        <strain evidence="5">Pach_M1</strain>
        <tissue evidence="5">Testis</tissue>
    </source>
</reference>